<evidence type="ECO:0000256" key="1">
    <source>
        <dbReference type="ARBA" id="ARBA00010088"/>
    </source>
</evidence>
<feature type="signal peptide" evidence="3">
    <location>
        <begin position="1"/>
        <end position="23"/>
    </location>
</feature>
<evidence type="ECO:0000256" key="3">
    <source>
        <dbReference type="SAM" id="SignalP"/>
    </source>
</evidence>
<dbReference type="GeneID" id="19976454"/>
<organism evidence="6 7">
    <name type="scientific">Cyphellophora europaea (strain CBS 101466)</name>
    <name type="common">Phialophora europaea</name>
    <dbReference type="NCBI Taxonomy" id="1220924"/>
    <lineage>
        <taxon>Eukaryota</taxon>
        <taxon>Fungi</taxon>
        <taxon>Dikarya</taxon>
        <taxon>Ascomycota</taxon>
        <taxon>Pezizomycotina</taxon>
        <taxon>Eurotiomycetes</taxon>
        <taxon>Chaetothyriomycetidae</taxon>
        <taxon>Chaetothyriales</taxon>
        <taxon>Cyphellophoraceae</taxon>
        <taxon>Cyphellophora</taxon>
    </lineage>
</organism>
<dbReference type="PANTHER" id="PTHR43248:SF30">
    <property type="entry name" value="AB HYDROLASE-1 DOMAIN-CONTAINING PROTEIN"/>
    <property type="match status" value="1"/>
</dbReference>
<dbReference type="GO" id="GO:0016787">
    <property type="term" value="F:hydrolase activity"/>
    <property type="evidence" value="ECO:0007669"/>
    <property type="project" value="UniProtKB-KW"/>
</dbReference>
<dbReference type="VEuPathDB" id="FungiDB:HMPREF1541_09115"/>
<dbReference type="InterPro" id="IPR013595">
    <property type="entry name" value="Pept_S33_TAP-like_C"/>
</dbReference>
<dbReference type="SUPFAM" id="SSF53474">
    <property type="entry name" value="alpha/beta-Hydrolases"/>
    <property type="match status" value="1"/>
</dbReference>
<dbReference type="OrthoDB" id="425534at2759"/>
<evidence type="ECO:0000313" key="7">
    <source>
        <dbReference type="Proteomes" id="UP000030752"/>
    </source>
</evidence>
<proteinExistence type="inferred from homology"/>
<dbReference type="Proteomes" id="UP000030752">
    <property type="component" value="Unassembled WGS sequence"/>
</dbReference>
<dbReference type="InterPro" id="IPR000073">
    <property type="entry name" value="AB_hydrolase_1"/>
</dbReference>
<evidence type="ECO:0000256" key="2">
    <source>
        <dbReference type="ARBA" id="ARBA00022801"/>
    </source>
</evidence>
<dbReference type="PANTHER" id="PTHR43248">
    <property type="entry name" value="2-SUCCINYL-6-HYDROXY-2,4-CYCLOHEXADIENE-1-CARBOXYLATE SYNTHASE"/>
    <property type="match status" value="1"/>
</dbReference>
<dbReference type="InterPro" id="IPR051601">
    <property type="entry name" value="Serine_prot/Carboxylest_S33"/>
</dbReference>
<dbReference type="EMBL" id="KB822712">
    <property type="protein sequence ID" value="ETN45284.1"/>
    <property type="molecule type" value="Genomic_DNA"/>
</dbReference>
<dbReference type="eggNOG" id="ENOG502QXCY">
    <property type="taxonomic scope" value="Eukaryota"/>
</dbReference>
<dbReference type="AlphaFoldDB" id="W2SBH9"/>
<comment type="similarity">
    <text evidence="1">Belongs to the peptidase S33 family.</text>
</comment>
<sequence length="505" mass="54235">MRLTLSKLPLFVVATSLFTVVIAAPGSSGSLNWSKCPSDVPLASPALQCAQLQAPLNWSDPDGEKIMLGLTRVQANNTDNRIGSLLINPGGPGQAASTLIAGQALGFPLFSEALSSQFDIVGLDPRGVGLSTPVMCDPEIWNERITSFPTSEEEFNNMVDQNKAVWRSCANMTGSLLYNVDTLSVARDFEALRQALDEEQITFLGISYGSQIGQSYAQLYPGKYRAMALDGIVDHNQSDTDVFATQAAAYEYGFARFAKWSDNTTGSALHGEDVDEVFTQLVNNATSEPIPAPGCGSNGMCRPNITGEEILFLVQELLMFKDPFPPQSSGWVGLAEALAAAAGGNATALSTAYAVQYLASSNQSTVFAGLATLCLDLGDSIANYSDLQYRLELGSYVAPVTRGASERWQAQTRCIGFGHEPTNPQTDMTVVNNGSLPVLLAQSKYDPSTSYIWAEDVRNQIDSSVLALRDGDGHTSYFLHGELADIIDSYLTNETLPKPNTIVDT</sequence>
<dbReference type="Pfam" id="PF00561">
    <property type="entry name" value="Abhydrolase_1"/>
    <property type="match status" value="1"/>
</dbReference>
<dbReference type="Pfam" id="PF08386">
    <property type="entry name" value="Abhydrolase_4"/>
    <property type="match status" value="1"/>
</dbReference>
<gene>
    <name evidence="6" type="ORF">HMPREF1541_09115</name>
</gene>
<keyword evidence="3" id="KW-0732">Signal</keyword>
<evidence type="ECO:0000259" key="4">
    <source>
        <dbReference type="Pfam" id="PF00561"/>
    </source>
</evidence>
<protein>
    <submittedName>
        <fullName evidence="6">Uncharacterized protein</fullName>
    </submittedName>
</protein>
<evidence type="ECO:0000259" key="5">
    <source>
        <dbReference type="Pfam" id="PF08386"/>
    </source>
</evidence>
<feature type="chain" id="PRO_5004824300" evidence="3">
    <location>
        <begin position="24"/>
        <end position="505"/>
    </location>
</feature>
<dbReference type="InParanoid" id="W2SBH9"/>
<dbReference type="Gene3D" id="3.40.50.1820">
    <property type="entry name" value="alpha/beta hydrolase"/>
    <property type="match status" value="1"/>
</dbReference>
<accession>W2SBH9</accession>
<dbReference type="STRING" id="1220924.W2SBH9"/>
<reference evidence="6 7" key="1">
    <citation type="submission" date="2013-03" db="EMBL/GenBank/DDBJ databases">
        <title>The Genome Sequence of Phialophora europaea CBS 101466.</title>
        <authorList>
            <consortium name="The Broad Institute Genomics Platform"/>
            <person name="Cuomo C."/>
            <person name="de Hoog S."/>
            <person name="Gorbushina A."/>
            <person name="Walker B."/>
            <person name="Young S.K."/>
            <person name="Zeng Q."/>
            <person name="Gargeya S."/>
            <person name="Fitzgerald M."/>
            <person name="Haas B."/>
            <person name="Abouelleil A."/>
            <person name="Allen A.W."/>
            <person name="Alvarado L."/>
            <person name="Arachchi H.M."/>
            <person name="Berlin A.M."/>
            <person name="Chapman S.B."/>
            <person name="Gainer-Dewar J."/>
            <person name="Goldberg J."/>
            <person name="Griggs A."/>
            <person name="Gujja S."/>
            <person name="Hansen M."/>
            <person name="Howarth C."/>
            <person name="Imamovic A."/>
            <person name="Ireland A."/>
            <person name="Larimer J."/>
            <person name="McCowan C."/>
            <person name="Murphy C."/>
            <person name="Pearson M."/>
            <person name="Poon T.W."/>
            <person name="Priest M."/>
            <person name="Roberts A."/>
            <person name="Saif S."/>
            <person name="Shea T."/>
            <person name="Sisk P."/>
            <person name="Sykes S."/>
            <person name="Wortman J."/>
            <person name="Nusbaum C."/>
            <person name="Birren B."/>
        </authorList>
    </citation>
    <scope>NUCLEOTIDE SEQUENCE [LARGE SCALE GENOMIC DNA]</scope>
    <source>
        <strain evidence="6 7">CBS 101466</strain>
    </source>
</reference>
<name>W2SBH9_CYPE1</name>
<feature type="domain" description="AB hydrolase-1" evidence="4">
    <location>
        <begin position="85"/>
        <end position="263"/>
    </location>
</feature>
<dbReference type="RefSeq" id="XP_008712012.1">
    <property type="nucleotide sequence ID" value="XM_008713790.1"/>
</dbReference>
<evidence type="ECO:0000313" key="6">
    <source>
        <dbReference type="EMBL" id="ETN45284.1"/>
    </source>
</evidence>
<keyword evidence="2" id="KW-0378">Hydrolase</keyword>
<dbReference type="InterPro" id="IPR029058">
    <property type="entry name" value="AB_hydrolase_fold"/>
</dbReference>
<dbReference type="HOGENOM" id="CLU_013364_3_3_1"/>
<keyword evidence="7" id="KW-1185">Reference proteome</keyword>
<feature type="domain" description="Peptidase S33 tripeptidyl aminopeptidase-like C-terminal" evidence="5">
    <location>
        <begin position="406"/>
        <end position="501"/>
    </location>
</feature>